<reference evidence="1" key="1">
    <citation type="submission" date="2021-05" db="EMBL/GenBank/DDBJ databases">
        <authorList>
            <person name="Alioto T."/>
            <person name="Alioto T."/>
            <person name="Gomez Garrido J."/>
        </authorList>
    </citation>
    <scope>NUCLEOTIDE SEQUENCE</scope>
</reference>
<accession>A0A8D8PN15</accession>
<dbReference type="AlphaFoldDB" id="A0A8D8PN15"/>
<evidence type="ECO:0000313" key="1">
    <source>
        <dbReference type="EMBL" id="CAG6607749.1"/>
    </source>
</evidence>
<organism evidence="1">
    <name type="scientific">Cacopsylla melanoneura</name>
    <dbReference type="NCBI Taxonomy" id="428564"/>
    <lineage>
        <taxon>Eukaryota</taxon>
        <taxon>Metazoa</taxon>
        <taxon>Ecdysozoa</taxon>
        <taxon>Arthropoda</taxon>
        <taxon>Hexapoda</taxon>
        <taxon>Insecta</taxon>
        <taxon>Pterygota</taxon>
        <taxon>Neoptera</taxon>
        <taxon>Paraneoptera</taxon>
        <taxon>Hemiptera</taxon>
        <taxon>Sternorrhyncha</taxon>
        <taxon>Psylloidea</taxon>
        <taxon>Psyllidae</taxon>
        <taxon>Psyllinae</taxon>
        <taxon>Cacopsylla</taxon>
    </lineage>
</organism>
<dbReference type="Pfam" id="PF15136">
    <property type="entry name" value="UPF0449"/>
    <property type="match status" value="1"/>
</dbReference>
<sequence length="110" mass="12842">MSNPVFDFIPRYPDDEQIVEDLTGVQTEDTLFSSEVKLIIDQEETIDSQKKSEDIPTDFDKIKQLVLTNQNLREFLTEVEDKFKTNIDARESEIKLLANELKHLNEKVKI</sequence>
<dbReference type="InterPro" id="IPR028227">
    <property type="entry name" value="UPF0449"/>
</dbReference>
<dbReference type="EMBL" id="HBUF01009093">
    <property type="protein sequence ID" value="CAG6607749.1"/>
    <property type="molecule type" value="Transcribed_RNA"/>
</dbReference>
<protein>
    <submittedName>
        <fullName evidence="1">Uncharacterized protein</fullName>
    </submittedName>
</protein>
<proteinExistence type="predicted"/>
<name>A0A8D8PN15_9HEMI</name>